<organism evidence="2 3">
    <name type="scientific">Flavobacterium crocinum</name>
    <dbReference type="NCBI Taxonomy" id="2183896"/>
    <lineage>
        <taxon>Bacteria</taxon>
        <taxon>Pseudomonadati</taxon>
        <taxon>Bacteroidota</taxon>
        <taxon>Flavobacteriia</taxon>
        <taxon>Flavobacteriales</taxon>
        <taxon>Flavobacteriaceae</taxon>
        <taxon>Flavobacterium</taxon>
    </lineage>
</organism>
<dbReference type="EMBL" id="CP029255">
    <property type="protein sequence ID" value="AWK07472.1"/>
    <property type="molecule type" value="Genomic_DNA"/>
</dbReference>
<dbReference type="KEGG" id="fcr:HYN56_16390"/>
<name>A0A2S1YTZ0_9FLAO</name>
<dbReference type="Proteomes" id="UP000245250">
    <property type="component" value="Chromosome"/>
</dbReference>
<dbReference type="InterPro" id="IPR013272">
    <property type="entry name" value="Vps72/YL1_C"/>
</dbReference>
<feature type="domain" description="Vps72/YL1 C-terminal" evidence="1">
    <location>
        <begin position="2"/>
        <end position="21"/>
    </location>
</feature>
<evidence type="ECO:0000313" key="3">
    <source>
        <dbReference type="Proteomes" id="UP000245250"/>
    </source>
</evidence>
<accession>A0A2S1YTZ0</accession>
<dbReference type="AlphaFoldDB" id="A0A2S1YTZ0"/>
<proteinExistence type="predicted"/>
<gene>
    <name evidence="2" type="ORF">HYN56_16390</name>
</gene>
<dbReference type="Pfam" id="PF08265">
    <property type="entry name" value="YL1_C"/>
    <property type="match status" value="1"/>
</dbReference>
<sequence length="25" mass="2890">MISPITGKDGLYFDPLTTFPFFIRL</sequence>
<keyword evidence="3" id="KW-1185">Reference proteome</keyword>
<evidence type="ECO:0000313" key="2">
    <source>
        <dbReference type="EMBL" id="AWK07472.1"/>
    </source>
</evidence>
<protein>
    <recommendedName>
        <fullName evidence="1">Vps72/YL1 C-terminal domain-containing protein</fullName>
    </recommendedName>
</protein>
<evidence type="ECO:0000259" key="1">
    <source>
        <dbReference type="Pfam" id="PF08265"/>
    </source>
</evidence>
<reference evidence="2 3" key="1">
    <citation type="submission" date="2018-05" db="EMBL/GenBank/DDBJ databases">
        <title>Genome sequencing of Flavobacterium sp. HYN0056.</title>
        <authorList>
            <person name="Yi H."/>
            <person name="Baek C."/>
        </authorList>
    </citation>
    <scope>NUCLEOTIDE SEQUENCE [LARGE SCALE GENOMIC DNA]</scope>
    <source>
        <strain evidence="2 3">HYN0056</strain>
    </source>
</reference>